<dbReference type="AlphaFoldDB" id="A0A2U0SJY0"/>
<keyword evidence="14" id="KW-0472">Membrane</keyword>
<evidence type="ECO:0000256" key="6">
    <source>
        <dbReference type="ARBA" id="ARBA00022679"/>
    </source>
</evidence>
<keyword evidence="13" id="KW-0175">Coiled coil</keyword>
<dbReference type="GO" id="GO:0005886">
    <property type="term" value="C:plasma membrane"/>
    <property type="evidence" value="ECO:0007669"/>
    <property type="project" value="UniProtKB-SubCell"/>
</dbReference>
<dbReference type="Pfam" id="PF02518">
    <property type="entry name" value="HATPase_c"/>
    <property type="match status" value="1"/>
</dbReference>
<keyword evidence="6" id="KW-0808">Transferase</keyword>
<evidence type="ECO:0000256" key="13">
    <source>
        <dbReference type="SAM" id="Coils"/>
    </source>
</evidence>
<dbReference type="SUPFAM" id="SSF103190">
    <property type="entry name" value="Sensory domain-like"/>
    <property type="match status" value="1"/>
</dbReference>
<evidence type="ECO:0000256" key="12">
    <source>
        <dbReference type="ARBA" id="ARBA00023012"/>
    </source>
</evidence>
<evidence type="ECO:0000256" key="10">
    <source>
        <dbReference type="ARBA" id="ARBA00022840"/>
    </source>
</evidence>
<dbReference type="InterPro" id="IPR029151">
    <property type="entry name" value="Sensor-like_sf"/>
</dbReference>
<keyword evidence="5" id="KW-0597">Phosphoprotein</keyword>
<dbReference type="InterPro" id="IPR036097">
    <property type="entry name" value="HisK_dim/P_sf"/>
</dbReference>
<evidence type="ECO:0000313" key="16">
    <source>
        <dbReference type="EMBL" id="PVX31648.1"/>
    </source>
</evidence>
<dbReference type="PANTHER" id="PTHR43065:SF46">
    <property type="entry name" value="C4-DICARBOXYLATE TRANSPORT SENSOR PROTEIN DCTB"/>
    <property type="match status" value="1"/>
</dbReference>
<keyword evidence="12" id="KW-0902">Two-component regulatory system</keyword>
<keyword evidence="9 16" id="KW-0418">Kinase</keyword>
<proteinExistence type="predicted"/>
<evidence type="ECO:0000256" key="2">
    <source>
        <dbReference type="ARBA" id="ARBA00004651"/>
    </source>
</evidence>
<dbReference type="EC" id="2.7.13.3" evidence="3"/>
<reference evidence="16 17" key="1">
    <citation type="submission" date="2018-05" db="EMBL/GenBank/DDBJ databases">
        <title>Description of Sphingomonas pokkalii sp nov, isolated from the rhizosphere of saline tolerant pokkali rice and its draft genome analysis.</title>
        <authorList>
            <person name="Menon R."/>
            <person name="Kumari S."/>
            <person name="Rameshkumar N."/>
        </authorList>
    </citation>
    <scope>NUCLEOTIDE SEQUENCE [LARGE SCALE GENOMIC DNA]</scope>
    <source>
        <strain evidence="16 17">L3B27</strain>
    </source>
</reference>
<evidence type="ECO:0000259" key="15">
    <source>
        <dbReference type="PROSITE" id="PS50109"/>
    </source>
</evidence>
<keyword evidence="4" id="KW-1003">Cell membrane</keyword>
<dbReference type="PRINTS" id="PR00344">
    <property type="entry name" value="BCTRLSENSOR"/>
</dbReference>
<comment type="catalytic activity">
    <reaction evidence="1">
        <text>ATP + protein L-histidine = ADP + protein N-phospho-L-histidine.</text>
        <dbReference type="EC" id="2.7.13.3"/>
    </reaction>
</comment>
<dbReference type="Gene3D" id="3.30.450.20">
    <property type="entry name" value="PAS domain"/>
    <property type="match status" value="2"/>
</dbReference>
<feature type="domain" description="Histidine kinase" evidence="15">
    <location>
        <begin position="354"/>
        <end position="562"/>
    </location>
</feature>
<evidence type="ECO:0000256" key="3">
    <source>
        <dbReference type="ARBA" id="ARBA00012438"/>
    </source>
</evidence>
<dbReference type="PROSITE" id="PS50109">
    <property type="entry name" value="HIS_KIN"/>
    <property type="match status" value="1"/>
</dbReference>
<feature type="coiled-coil region" evidence="13">
    <location>
        <begin position="318"/>
        <end position="345"/>
    </location>
</feature>
<comment type="subcellular location">
    <subcellularLocation>
        <location evidence="2">Cell membrane</location>
        <topology evidence="2">Multi-pass membrane protein</topology>
    </subcellularLocation>
</comment>
<feature type="transmembrane region" description="Helical" evidence="14">
    <location>
        <begin position="275"/>
        <end position="293"/>
    </location>
</feature>
<dbReference type="PIRSF" id="PIRSF036431">
    <property type="entry name" value="STHK_DctB"/>
    <property type="match status" value="1"/>
</dbReference>
<feature type="transmembrane region" description="Helical" evidence="14">
    <location>
        <begin position="12"/>
        <end position="30"/>
    </location>
</feature>
<evidence type="ECO:0000256" key="1">
    <source>
        <dbReference type="ARBA" id="ARBA00000085"/>
    </source>
</evidence>
<evidence type="ECO:0000256" key="4">
    <source>
        <dbReference type="ARBA" id="ARBA00022475"/>
    </source>
</evidence>
<dbReference type="InterPro" id="IPR005467">
    <property type="entry name" value="His_kinase_dom"/>
</dbReference>
<keyword evidence="10" id="KW-0067">ATP-binding</keyword>
<dbReference type="Gene3D" id="3.30.565.10">
    <property type="entry name" value="Histidine kinase-like ATPase, C-terminal domain"/>
    <property type="match status" value="1"/>
</dbReference>
<dbReference type="RefSeq" id="WP_116471033.1">
    <property type="nucleotide sequence ID" value="NZ_QENQ01000001.1"/>
</dbReference>
<dbReference type="SMART" id="SM00387">
    <property type="entry name" value="HATPase_c"/>
    <property type="match status" value="1"/>
</dbReference>
<dbReference type="Proteomes" id="UP000245890">
    <property type="component" value="Unassembled WGS sequence"/>
</dbReference>
<keyword evidence="11 14" id="KW-1133">Transmembrane helix</keyword>
<sequence>MTRGESSFAWRYWALATLIGVALALATGWISGTRTRESLIAGATTGAQLRAALLDSEIARFRLLPLALADDRDVVATLQGTAARPLNEKLERLAGTTGAAAIYLIGPNGRTLAASNWRSPQSFVGSDYRFRRYFREALRTREARQFAFGTVSRHSGLYLARRTAASGVIVVKLEFDAIEAAWQRAGGDTFVEDATGLVLVASTPAWRFAVARPILPATLAWLRREAALPAAPPPILLPAVDRNQIEARVATAQPGWQLSLRRQVGPAVRAAQRTAGLSALMVVMALAALISGLRQRTTLARRRTSELEAAVAERTAALRREIEERTALEARAAELREGLRQANRLATLGQVTASVAHETAQPVAAIRTYAETSVALLDRGANDMVRDNLDAIRRLSDRIGTVTAQLRGFSRRRPGEIRALPLAEALDGALLILKEQLRTVRLDRPQFDPALEVMGGRVRLEQVFVNLLQNAVEALAERPDPRIAISVTPGEGQVLIHIRDNGPGIAPDIAARLFTPFATSRTTGLGLGLVIASDIMTELGGTLRWVREAAPGACFELVLRRA</sequence>
<evidence type="ECO:0000256" key="7">
    <source>
        <dbReference type="ARBA" id="ARBA00022692"/>
    </source>
</evidence>
<dbReference type="GO" id="GO:0005524">
    <property type="term" value="F:ATP binding"/>
    <property type="evidence" value="ECO:0007669"/>
    <property type="project" value="UniProtKB-KW"/>
</dbReference>
<dbReference type="EMBL" id="QENQ01000001">
    <property type="protein sequence ID" value="PVX31648.1"/>
    <property type="molecule type" value="Genomic_DNA"/>
</dbReference>
<keyword evidence="8" id="KW-0547">Nucleotide-binding</keyword>
<dbReference type="InterPro" id="IPR003594">
    <property type="entry name" value="HATPase_dom"/>
</dbReference>
<evidence type="ECO:0000313" key="17">
    <source>
        <dbReference type="Proteomes" id="UP000245890"/>
    </source>
</evidence>
<dbReference type="SMART" id="SM00388">
    <property type="entry name" value="HisKA"/>
    <property type="match status" value="1"/>
</dbReference>
<dbReference type="CDD" id="cd00082">
    <property type="entry name" value="HisKA"/>
    <property type="match status" value="1"/>
</dbReference>
<accession>A0A2U0SJY0</accession>
<dbReference type="Pfam" id="PF00512">
    <property type="entry name" value="HisKA"/>
    <property type="match status" value="1"/>
</dbReference>
<organism evidence="16 17">
    <name type="scientific">Sphingomonas pokkalii</name>
    <dbReference type="NCBI Taxonomy" id="2175090"/>
    <lineage>
        <taxon>Bacteria</taxon>
        <taxon>Pseudomonadati</taxon>
        <taxon>Pseudomonadota</taxon>
        <taxon>Alphaproteobacteria</taxon>
        <taxon>Sphingomonadales</taxon>
        <taxon>Sphingomonadaceae</taxon>
        <taxon>Sphingomonas</taxon>
    </lineage>
</organism>
<dbReference type="PANTHER" id="PTHR43065">
    <property type="entry name" value="SENSOR HISTIDINE KINASE"/>
    <property type="match status" value="1"/>
</dbReference>
<dbReference type="InterPro" id="IPR017055">
    <property type="entry name" value="Sig_transdc_His_kinase_DctB"/>
</dbReference>
<dbReference type="SUPFAM" id="SSF47384">
    <property type="entry name" value="Homodimeric domain of signal transducing histidine kinase"/>
    <property type="match status" value="1"/>
</dbReference>
<protein>
    <recommendedName>
        <fullName evidence="3">histidine kinase</fullName>
        <ecNumber evidence="3">2.7.13.3</ecNumber>
    </recommendedName>
</protein>
<dbReference type="SUPFAM" id="SSF55874">
    <property type="entry name" value="ATPase domain of HSP90 chaperone/DNA topoisomerase II/histidine kinase"/>
    <property type="match status" value="1"/>
</dbReference>
<dbReference type="OrthoDB" id="7568856at2"/>
<dbReference type="InterPro" id="IPR004358">
    <property type="entry name" value="Sig_transdc_His_kin-like_C"/>
</dbReference>
<evidence type="ECO:0000256" key="14">
    <source>
        <dbReference type="SAM" id="Phobius"/>
    </source>
</evidence>
<comment type="caution">
    <text evidence="16">The sequence shown here is derived from an EMBL/GenBank/DDBJ whole genome shotgun (WGS) entry which is preliminary data.</text>
</comment>
<evidence type="ECO:0000256" key="8">
    <source>
        <dbReference type="ARBA" id="ARBA00022741"/>
    </source>
</evidence>
<dbReference type="GO" id="GO:0000155">
    <property type="term" value="F:phosphorelay sensor kinase activity"/>
    <property type="evidence" value="ECO:0007669"/>
    <property type="project" value="InterPro"/>
</dbReference>
<dbReference type="InterPro" id="IPR036890">
    <property type="entry name" value="HATPase_C_sf"/>
</dbReference>
<dbReference type="Gene3D" id="1.10.287.130">
    <property type="match status" value="1"/>
</dbReference>
<dbReference type="InterPro" id="IPR003661">
    <property type="entry name" value="HisK_dim/P_dom"/>
</dbReference>
<evidence type="ECO:0000256" key="11">
    <source>
        <dbReference type="ARBA" id="ARBA00022989"/>
    </source>
</evidence>
<name>A0A2U0SJY0_9SPHN</name>
<evidence type="ECO:0000256" key="9">
    <source>
        <dbReference type="ARBA" id="ARBA00022777"/>
    </source>
</evidence>
<gene>
    <name evidence="16" type="ORF">DD559_19045</name>
</gene>
<keyword evidence="17" id="KW-1185">Reference proteome</keyword>
<keyword evidence="7 14" id="KW-0812">Transmembrane</keyword>
<dbReference type="Gene3D" id="6.10.250.3020">
    <property type="match status" value="1"/>
</dbReference>
<evidence type="ECO:0000256" key="5">
    <source>
        <dbReference type="ARBA" id="ARBA00022553"/>
    </source>
</evidence>